<protein>
    <submittedName>
        <fullName evidence="10">Cobalt-zinc-cadmium resistance protein CzcA</fullName>
    </submittedName>
</protein>
<dbReference type="InterPro" id="IPR004763">
    <property type="entry name" value="CusA-like"/>
</dbReference>
<dbReference type="SUPFAM" id="SSF82714">
    <property type="entry name" value="Multidrug efflux transporter AcrB TolC docking domain, DN and DC subdomains"/>
    <property type="match status" value="2"/>
</dbReference>
<dbReference type="PRINTS" id="PR00702">
    <property type="entry name" value="ACRIFLAVINRP"/>
</dbReference>
<comment type="caution">
    <text evidence="10">The sequence shown here is derived from an EMBL/GenBank/DDBJ whole genome shotgun (WGS) entry which is preliminary data.</text>
</comment>
<evidence type="ECO:0000256" key="6">
    <source>
        <dbReference type="ARBA" id="ARBA00022989"/>
    </source>
</evidence>
<keyword evidence="4" id="KW-1003">Cell membrane</keyword>
<dbReference type="Gene3D" id="3.30.2090.10">
    <property type="entry name" value="Multidrug efflux transporter AcrB TolC docking domain, DN and DC subdomains"/>
    <property type="match status" value="2"/>
</dbReference>
<feature type="transmembrane region" description="Helical" evidence="8">
    <location>
        <begin position="534"/>
        <end position="553"/>
    </location>
</feature>
<feature type="transmembrane region" description="Helical" evidence="8">
    <location>
        <begin position="966"/>
        <end position="986"/>
    </location>
</feature>
<keyword evidence="5 8" id="KW-0812">Transmembrane</keyword>
<dbReference type="OrthoDB" id="9760604at2"/>
<feature type="transmembrane region" description="Helical" evidence="8">
    <location>
        <begin position="921"/>
        <end position="945"/>
    </location>
</feature>
<evidence type="ECO:0000256" key="7">
    <source>
        <dbReference type="ARBA" id="ARBA00023136"/>
    </source>
</evidence>
<evidence type="ECO:0000256" key="2">
    <source>
        <dbReference type="ARBA" id="ARBA00010942"/>
    </source>
</evidence>
<dbReference type="EMBL" id="JACHCB010000001">
    <property type="protein sequence ID" value="MBB6107333.1"/>
    <property type="molecule type" value="Genomic_DNA"/>
</dbReference>
<comment type="similarity">
    <text evidence="2">Belongs to the resistance-nodulation-cell division (RND) (TC 2.A.6) family.</text>
</comment>
<keyword evidence="11" id="KW-1185">Reference proteome</keyword>
<gene>
    <name evidence="10" type="ORF">HDF22_000493</name>
    <name evidence="9" type="ORF">HDF23_000063</name>
</gene>
<dbReference type="SUPFAM" id="SSF82866">
    <property type="entry name" value="Multidrug efflux transporter AcrB transmembrane domain"/>
    <property type="match status" value="2"/>
</dbReference>
<dbReference type="Proteomes" id="UP000548326">
    <property type="component" value="Unassembled WGS sequence"/>
</dbReference>
<evidence type="ECO:0000256" key="8">
    <source>
        <dbReference type="SAM" id="Phobius"/>
    </source>
</evidence>
<feature type="transmembrane region" description="Helical" evidence="8">
    <location>
        <begin position="389"/>
        <end position="415"/>
    </location>
</feature>
<dbReference type="Gene3D" id="3.30.70.1430">
    <property type="entry name" value="Multidrug efflux transporter AcrB pore domain"/>
    <property type="match status" value="2"/>
</dbReference>
<evidence type="ECO:0000313" key="12">
    <source>
        <dbReference type="Proteomes" id="UP000548326"/>
    </source>
</evidence>
<dbReference type="AlphaFoldDB" id="A0A1N6Q618"/>
<evidence type="ECO:0000256" key="5">
    <source>
        <dbReference type="ARBA" id="ARBA00022692"/>
    </source>
</evidence>
<feature type="transmembrane region" description="Helical" evidence="8">
    <location>
        <begin position="446"/>
        <end position="464"/>
    </location>
</feature>
<accession>A0A1N6Q618</accession>
<feature type="transmembrane region" description="Helical" evidence="8">
    <location>
        <begin position="895"/>
        <end position="915"/>
    </location>
</feature>
<name>A0A1N6Q618_9SPHI</name>
<feature type="transmembrane region" description="Helical" evidence="8">
    <location>
        <begin position="476"/>
        <end position="502"/>
    </location>
</feature>
<proteinExistence type="inferred from homology"/>
<dbReference type="STRING" id="354630.SAMN05421821_101744"/>
<dbReference type="EMBL" id="JACHCA010000001">
    <property type="protein sequence ID" value="MBB6126392.1"/>
    <property type="molecule type" value="Genomic_DNA"/>
</dbReference>
<feature type="transmembrane region" description="Helical" evidence="8">
    <location>
        <begin position="16"/>
        <end position="35"/>
    </location>
</feature>
<sequence length="1046" mass="116111">MNKFIKNIIYFSLRHRYFVFFMTLVLVVLGIWSYLNTPIETFPDVTNTQIIIIAQWPGRSAEEVEKMITIPMETVLNSVQKKANLRTTSSFGLSYVRIIFDDDVDDAFARQQVLSRLGNADLPDGVKPEVEPPYGPTGEIYRYTLKSRTKTIHDLTAIQDWILDRQFKSVPGVADVNSFGGEEKTYEVSVNPALLQKYSLTSLDVYNAINRSNINVGGDIIEKNDQAYIVRGIGLINNIDEIQNIIIKNVNNVPILAKDVAEIKESGLPRLGQVGRDKHNDVIEGIVVMRKGENPAEVLKRIRDKVADLNNNVLPKDVKIDTFYDRTNLMDFCTETVIHNLCEGIILVTVIVFLFMADWRTTLIVAIIIPLALLFAFMCLRLKGMSANLLSMGAVDFGIIIDGAVVMVEGIFVALDHRAKEVGMQKFNGLAKLGLFKNVGAEMGKAIFFSKLIILTCLVPIFAFQKVEGKMFSPLAYTLGFALLGALIFTLTLVPALSSILLSKNVREKHNPIVIFFEKGIRRMFNYTYRNQKLSLIVAVSFMAVTFFSAKFLGTEFLPQLNEGALWVTAQLPMSTSLESSVNVTNKMRDVLSTFPEVKQTLSQVGRTNDGTDPKGFFNVQIQVDLKPKDQWESGLTQEELIANIDKKLSQFPGIIFNYSQPIIDNVAEAVAGVPASMAVKIFGPDFTVLDHKADSVMDILKHVQGVEDLGVLRNLGQPEFRIELDQRKMALYGVSTADANAVIEMAIGGKAATTLYEGERKFDIRIRYQKAFRNTQDKIENLMVPTLNGSKIAIKEISNITTQTGPAFIYRDNNMRYIAVKFSVRGRDLGSTIAEAQQKVNAAVKLDQGYSFTWNGEFENQIRASNTLAHVVPVCLLVIFLILFITFGNAKDAILVIMNVPFALIGGILALHITNTNFSISAGIGFIALFGVCIQNGVILVSVFRKNLEARMHLNEAILEGVISRVRPVVMTALMAAIGLLPAAVSTGIGSETQKPLAIVVIGGLVTSTILTLLILPIIYAIVYRLIHRRENRKLLKKMGVVRNA</sequence>
<dbReference type="Gene3D" id="3.30.70.1320">
    <property type="entry name" value="Multidrug efflux transporter AcrB pore domain like"/>
    <property type="match status" value="1"/>
</dbReference>
<reference evidence="11 12" key="1">
    <citation type="submission" date="2020-08" db="EMBL/GenBank/DDBJ databases">
        <title>Genomic Encyclopedia of Type Strains, Phase IV (KMG-V): Genome sequencing to study the core and pangenomes of soil and plant-associated prokaryotes.</title>
        <authorList>
            <person name="Whitman W."/>
        </authorList>
    </citation>
    <scope>NUCLEOTIDE SEQUENCE [LARGE SCALE GENOMIC DNA]</scope>
    <source>
        <strain evidence="9 11">ANJLi2</strain>
        <strain evidence="10 12">MP601</strain>
    </source>
</reference>
<dbReference type="GO" id="GO:0005886">
    <property type="term" value="C:plasma membrane"/>
    <property type="evidence" value="ECO:0007669"/>
    <property type="project" value="UniProtKB-SubCell"/>
</dbReference>
<dbReference type="SUPFAM" id="SSF82693">
    <property type="entry name" value="Multidrug efflux transporter AcrB pore domain, PN1, PN2, PC1 and PC2 subdomains"/>
    <property type="match status" value="3"/>
</dbReference>
<evidence type="ECO:0000256" key="1">
    <source>
        <dbReference type="ARBA" id="ARBA00004651"/>
    </source>
</evidence>
<dbReference type="InterPro" id="IPR027463">
    <property type="entry name" value="AcrB_DN_DC_subdom"/>
</dbReference>
<dbReference type="PANTHER" id="PTHR32063:SF12">
    <property type="entry name" value="CATION EFFLUX SYSTEM PROTEIN"/>
    <property type="match status" value="1"/>
</dbReference>
<dbReference type="Gene3D" id="3.30.70.1440">
    <property type="entry name" value="Multidrug efflux transporter AcrB pore domain"/>
    <property type="match status" value="1"/>
</dbReference>
<comment type="subcellular location">
    <subcellularLocation>
        <location evidence="1">Cell membrane</location>
        <topology evidence="1">Multi-pass membrane protein</topology>
    </subcellularLocation>
</comment>
<feature type="transmembrane region" description="Helical" evidence="8">
    <location>
        <begin position="337"/>
        <end position="356"/>
    </location>
</feature>
<keyword evidence="6 8" id="KW-1133">Transmembrane helix</keyword>
<dbReference type="RefSeq" id="WP_076370452.1">
    <property type="nucleotide sequence ID" value="NZ_FTMG01000001.1"/>
</dbReference>
<dbReference type="Pfam" id="PF00873">
    <property type="entry name" value="ACR_tran"/>
    <property type="match status" value="1"/>
</dbReference>
<feature type="transmembrane region" description="Helical" evidence="8">
    <location>
        <begin position="363"/>
        <end position="383"/>
    </location>
</feature>
<feature type="transmembrane region" description="Helical" evidence="8">
    <location>
        <begin position="869"/>
        <end position="888"/>
    </location>
</feature>
<keyword evidence="3" id="KW-0813">Transport</keyword>
<dbReference type="Gene3D" id="1.20.1640.10">
    <property type="entry name" value="Multidrug efflux transporter AcrB transmembrane domain"/>
    <property type="match status" value="2"/>
</dbReference>
<evidence type="ECO:0000313" key="10">
    <source>
        <dbReference type="EMBL" id="MBB6126392.1"/>
    </source>
</evidence>
<dbReference type="NCBIfam" id="TIGR00914">
    <property type="entry name" value="2A0601"/>
    <property type="match status" value="1"/>
</dbReference>
<keyword evidence="7 8" id="KW-0472">Membrane</keyword>
<evidence type="ECO:0000313" key="9">
    <source>
        <dbReference type="EMBL" id="MBB6107333.1"/>
    </source>
</evidence>
<feature type="transmembrane region" description="Helical" evidence="8">
    <location>
        <begin position="998"/>
        <end position="1028"/>
    </location>
</feature>
<dbReference type="Proteomes" id="UP000541583">
    <property type="component" value="Unassembled WGS sequence"/>
</dbReference>
<dbReference type="PANTHER" id="PTHR32063">
    <property type="match status" value="1"/>
</dbReference>
<evidence type="ECO:0000256" key="4">
    <source>
        <dbReference type="ARBA" id="ARBA00022475"/>
    </source>
</evidence>
<dbReference type="InterPro" id="IPR001036">
    <property type="entry name" value="Acrflvin-R"/>
</dbReference>
<dbReference type="GO" id="GO:0008324">
    <property type="term" value="F:monoatomic cation transmembrane transporter activity"/>
    <property type="evidence" value="ECO:0007669"/>
    <property type="project" value="InterPro"/>
</dbReference>
<dbReference type="GO" id="GO:0042910">
    <property type="term" value="F:xenobiotic transmembrane transporter activity"/>
    <property type="evidence" value="ECO:0007669"/>
    <property type="project" value="TreeGrafter"/>
</dbReference>
<evidence type="ECO:0000256" key="3">
    <source>
        <dbReference type="ARBA" id="ARBA00022448"/>
    </source>
</evidence>
<evidence type="ECO:0000313" key="11">
    <source>
        <dbReference type="Proteomes" id="UP000541583"/>
    </source>
</evidence>
<organism evidence="10 12">
    <name type="scientific">Mucilaginibacter lappiensis</name>
    <dbReference type="NCBI Taxonomy" id="354630"/>
    <lineage>
        <taxon>Bacteria</taxon>
        <taxon>Pseudomonadati</taxon>
        <taxon>Bacteroidota</taxon>
        <taxon>Sphingobacteriia</taxon>
        <taxon>Sphingobacteriales</taxon>
        <taxon>Sphingobacteriaceae</taxon>
        <taxon>Mucilaginibacter</taxon>
    </lineage>
</organism>